<reference evidence="2 3" key="1">
    <citation type="journal article" date="2014" name="Int. J. Syst. Evol. Microbiol.">
        <title>Complete genome sequence of Corynebacterium casei LMG S-19264T (=DSM 44701T), isolated from a smear-ripened cheese.</title>
        <authorList>
            <consortium name="US DOE Joint Genome Institute (JGI-PGF)"/>
            <person name="Walter F."/>
            <person name="Albersmeier A."/>
            <person name="Kalinowski J."/>
            <person name="Ruckert C."/>
        </authorList>
    </citation>
    <scope>NUCLEOTIDE SEQUENCE [LARGE SCALE GENOMIC DNA]</scope>
    <source>
        <strain evidence="2 3">JCM 4205</strain>
    </source>
</reference>
<evidence type="ECO:0000313" key="2">
    <source>
        <dbReference type="EMBL" id="GGR10465.1"/>
    </source>
</evidence>
<gene>
    <name evidence="2" type="ORF">GCM10010497_10790</name>
</gene>
<dbReference type="AlphaFoldDB" id="A0AAV4KER7"/>
<dbReference type="EMBL" id="BMSJ01000001">
    <property type="protein sequence ID" value="GGR10465.1"/>
    <property type="molecule type" value="Genomic_DNA"/>
</dbReference>
<keyword evidence="1" id="KW-1133">Transmembrane helix</keyword>
<proteinExistence type="predicted"/>
<comment type="caution">
    <text evidence="2">The sequence shown here is derived from an EMBL/GenBank/DDBJ whole genome shotgun (WGS) entry which is preliminary data.</text>
</comment>
<keyword evidence="1" id="KW-0812">Transmembrane</keyword>
<feature type="transmembrane region" description="Helical" evidence="1">
    <location>
        <begin position="21"/>
        <end position="51"/>
    </location>
</feature>
<organism evidence="2 3">
    <name type="scientific">Streptomyces cinereoruber</name>
    <dbReference type="NCBI Taxonomy" id="67260"/>
    <lineage>
        <taxon>Bacteria</taxon>
        <taxon>Bacillati</taxon>
        <taxon>Actinomycetota</taxon>
        <taxon>Actinomycetes</taxon>
        <taxon>Kitasatosporales</taxon>
        <taxon>Streptomycetaceae</taxon>
        <taxon>Streptomyces</taxon>
    </lineage>
</organism>
<dbReference type="Proteomes" id="UP000642014">
    <property type="component" value="Unassembled WGS sequence"/>
</dbReference>
<evidence type="ECO:0000256" key="1">
    <source>
        <dbReference type="SAM" id="Phobius"/>
    </source>
</evidence>
<accession>A0AAV4KER7</accession>
<name>A0AAV4KER7_9ACTN</name>
<evidence type="ECO:0000313" key="3">
    <source>
        <dbReference type="Proteomes" id="UP000642014"/>
    </source>
</evidence>
<dbReference type="GeneID" id="95458772"/>
<dbReference type="RefSeq" id="WP_167308905.1">
    <property type="nucleotide sequence ID" value="NZ_BMSJ01000001.1"/>
</dbReference>
<keyword evidence="1" id="KW-0472">Membrane</keyword>
<sequence>MRDQEWDDDSAYRAAVRRTQIMMAIAVVVSLLVVGLIALAVFGTVLFAGLVESFAR</sequence>
<protein>
    <submittedName>
        <fullName evidence="2">Uncharacterized protein</fullName>
    </submittedName>
</protein>